<comment type="caution">
    <text evidence="7">The sequence shown here is derived from an EMBL/GenBank/DDBJ whole genome shotgun (WGS) entry which is preliminary data.</text>
</comment>
<reference evidence="7 8" key="1">
    <citation type="journal article" date="2017" name="Curr. Biol.">
        <title>Genome architecture and evolution of a unichromosomal asexual nematode.</title>
        <authorList>
            <person name="Fradin H."/>
            <person name="Zegar C."/>
            <person name="Gutwein M."/>
            <person name="Lucas J."/>
            <person name="Kovtun M."/>
            <person name="Corcoran D."/>
            <person name="Baugh L.R."/>
            <person name="Kiontke K."/>
            <person name="Gunsalus K."/>
            <person name="Fitch D.H."/>
            <person name="Piano F."/>
        </authorList>
    </citation>
    <scope>NUCLEOTIDE SEQUENCE [LARGE SCALE GENOMIC DNA]</scope>
    <source>
        <strain evidence="7">PF1309</strain>
    </source>
</reference>
<name>A0A2A2JCJ6_9BILA</name>
<keyword evidence="8" id="KW-1185">Reference proteome</keyword>
<dbReference type="SUPFAM" id="SSF47459">
    <property type="entry name" value="HLH, helix-loop-helix DNA-binding domain"/>
    <property type="match status" value="1"/>
</dbReference>
<keyword evidence="3" id="KW-0539">Nucleus</keyword>
<evidence type="ECO:0000256" key="4">
    <source>
        <dbReference type="ARBA" id="ARBA00070761"/>
    </source>
</evidence>
<comment type="subcellular location">
    <subcellularLocation>
        <location evidence="1">Nucleus</location>
    </subcellularLocation>
</comment>
<feature type="region of interest" description="Disordered" evidence="5">
    <location>
        <begin position="281"/>
        <end position="306"/>
    </location>
</feature>
<feature type="domain" description="BHLH" evidence="6">
    <location>
        <begin position="186"/>
        <end position="237"/>
    </location>
</feature>
<dbReference type="GO" id="GO:0007517">
    <property type="term" value="P:muscle organ development"/>
    <property type="evidence" value="ECO:0007669"/>
    <property type="project" value="InterPro"/>
</dbReference>
<dbReference type="GO" id="GO:0045663">
    <property type="term" value="P:positive regulation of myoblast differentiation"/>
    <property type="evidence" value="ECO:0007669"/>
    <property type="project" value="TreeGrafter"/>
</dbReference>
<dbReference type="SMART" id="SM00353">
    <property type="entry name" value="HLH"/>
    <property type="match status" value="1"/>
</dbReference>
<dbReference type="STRING" id="2018661.A0A2A2JCJ6"/>
<evidence type="ECO:0000313" key="8">
    <source>
        <dbReference type="Proteomes" id="UP000218231"/>
    </source>
</evidence>
<feature type="compositionally biased region" description="Polar residues" evidence="5">
    <location>
        <begin position="144"/>
        <end position="162"/>
    </location>
</feature>
<protein>
    <recommendedName>
        <fullName evidence="4">Myoblast determination protein 1 homolog</fullName>
    </recommendedName>
</protein>
<evidence type="ECO:0000259" key="6">
    <source>
        <dbReference type="PROSITE" id="PS50888"/>
    </source>
</evidence>
<dbReference type="CDD" id="cd19699">
    <property type="entry name" value="bHLH_TS_dMYOD_like"/>
    <property type="match status" value="1"/>
</dbReference>
<sequence length="431" mass="45933">MNTENCQYDPLYYSQSPRMLTSSSDITTLTSFTAAVAQPTADYAGVNTYELYRKSTTLPSDWSGLPLKGVEMGRYANDQAVGRYNYYQPTYPGQATSASQFYTEIPPFSIARTTDFPPTVTTVEPVKENPIIVVKQEEKGNHENAPTASTNPSEDSVLEQPTPSAPQPVTEPSQGGPNQPRRSKLDRRKAATMRERRRLRKVNEAFEVVKLRTCLNPNQRLPKVEILRSAIDYINKLESMLQADGKMTKIMMQNQALALQQAGGGIPDYLSSSAPFPSSFDGKSYDDDDFSDSDGTGANEGGEAHHKYPSTASCAASLCAAAAAAVQPIGSCYVGCIGPLTGYTGPQPGQPGSTSLDVCQTQLVGSLVADRGKYCHSSASSGLGNAGATGTSVAEAAGIHITTDPSITTVGSALRRGRGGGTTRKRGTKAK</sequence>
<dbReference type="Pfam" id="PF00010">
    <property type="entry name" value="HLH"/>
    <property type="match status" value="1"/>
</dbReference>
<evidence type="ECO:0000256" key="1">
    <source>
        <dbReference type="ARBA" id="ARBA00004123"/>
    </source>
</evidence>
<keyword evidence="2" id="KW-0238">DNA-binding</keyword>
<feature type="region of interest" description="Disordered" evidence="5">
    <location>
        <begin position="136"/>
        <end position="197"/>
    </location>
</feature>
<evidence type="ECO:0000256" key="3">
    <source>
        <dbReference type="ARBA" id="ARBA00023242"/>
    </source>
</evidence>
<dbReference type="InterPro" id="IPR039704">
    <property type="entry name" value="Myogenic_factor"/>
</dbReference>
<dbReference type="GO" id="GO:0005634">
    <property type="term" value="C:nucleus"/>
    <property type="evidence" value="ECO:0007669"/>
    <property type="project" value="UniProtKB-SubCell"/>
</dbReference>
<dbReference type="PROSITE" id="PS50888">
    <property type="entry name" value="BHLH"/>
    <property type="match status" value="1"/>
</dbReference>
<evidence type="ECO:0000256" key="2">
    <source>
        <dbReference type="ARBA" id="ARBA00023125"/>
    </source>
</evidence>
<evidence type="ECO:0000313" key="7">
    <source>
        <dbReference type="EMBL" id="PAV59319.1"/>
    </source>
</evidence>
<dbReference type="PANTHER" id="PTHR11534">
    <property type="entry name" value="MYOGENIC FACTOR"/>
    <property type="match status" value="1"/>
</dbReference>
<proteinExistence type="predicted"/>
<dbReference type="FunFam" id="4.10.280.10:FF:000005">
    <property type="entry name" value="Myogenic factor"/>
    <property type="match status" value="1"/>
</dbReference>
<dbReference type="OrthoDB" id="10049614at2759"/>
<organism evidence="7 8">
    <name type="scientific">Diploscapter pachys</name>
    <dbReference type="NCBI Taxonomy" id="2018661"/>
    <lineage>
        <taxon>Eukaryota</taxon>
        <taxon>Metazoa</taxon>
        <taxon>Ecdysozoa</taxon>
        <taxon>Nematoda</taxon>
        <taxon>Chromadorea</taxon>
        <taxon>Rhabditida</taxon>
        <taxon>Rhabditina</taxon>
        <taxon>Rhabditomorpha</taxon>
        <taxon>Rhabditoidea</taxon>
        <taxon>Rhabditidae</taxon>
        <taxon>Diploscapter</taxon>
    </lineage>
</organism>
<feature type="region of interest" description="Disordered" evidence="5">
    <location>
        <begin position="408"/>
        <end position="431"/>
    </location>
</feature>
<dbReference type="EMBL" id="LIAE01010531">
    <property type="protein sequence ID" value="PAV59319.1"/>
    <property type="molecule type" value="Genomic_DNA"/>
</dbReference>
<accession>A0A2A2JCJ6</accession>
<dbReference type="InterPro" id="IPR036638">
    <property type="entry name" value="HLH_DNA-bd_sf"/>
</dbReference>
<evidence type="ECO:0000256" key="5">
    <source>
        <dbReference type="SAM" id="MobiDB-lite"/>
    </source>
</evidence>
<gene>
    <name evidence="7" type="ORF">WR25_15660</name>
</gene>
<dbReference type="GO" id="GO:0046983">
    <property type="term" value="F:protein dimerization activity"/>
    <property type="evidence" value="ECO:0007669"/>
    <property type="project" value="InterPro"/>
</dbReference>
<dbReference type="AlphaFoldDB" id="A0A2A2JCJ6"/>
<dbReference type="GO" id="GO:0000981">
    <property type="term" value="F:DNA-binding transcription factor activity, RNA polymerase II-specific"/>
    <property type="evidence" value="ECO:0007669"/>
    <property type="project" value="TreeGrafter"/>
</dbReference>
<feature type="compositionally biased region" description="Basic residues" evidence="5">
    <location>
        <begin position="415"/>
        <end position="431"/>
    </location>
</feature>
<dbReference type="PANTHER" id="PTHR11534:SF9">
    <property type="entry name" value="MYOGENIC-DETERMINATION PROTEIN"/>
    <property type="match status" value="1"/>
</dbReference>
<dbReference type="Proteomes" id="UP000218231">
    <property type="component" value="Unassembled WGS sequence"/>
</dbReference>
<dbReference type="Gene3D" id="4.10.280.10">
    <property type="entry name" value="Helix-loop-helix DNA-binding domain"/>
    <property type="match status" value="1"/>
</dbReference>
<dbReference type="GO" id="GO:0000978">
    <property type="term" value="F:RNA polymerase II cis-regulatory region sequence-specific DNA binding"/>
    <property type="evidence" value="ECO:0007669"/>
    <property type="project" value="TreeGrafter"/>
</dbReference>
<dbReference type="InterPro" id="IPR011598">
    <property type="entry name" value="bHLH_dom"/>
</dbReference>